<dbReference type="GO" id="GO:0000209">
    <property type="term" value="P:protein polyubiquitination"/>
    <property type="evidence" value="ECO:0007669"/>
    <property type="project" value="TreeGrafter"/>
</dbReference>
<sequence length="195" mass="21826">MIQGGDPTGTGTGGKSIWGKKFDDEFRPNLSHTGRGILSMANSGPNTNSSQFFITYRSCRHLDGKHTIFGKLVGGMDTLNEMEKVEVDNKDRPIYDIVLEKAQVFVDPFQEAEEQLAAERAEEVAKKEREVEAVEKKKRQNQPLKVFRDGVGKYLNIAQIKNAEKLESGSSSSKVPPQKKQKREASNKFGDFSSW</sequence>
<dbReference type="EC" id="5.2.1.8" evidence="1"/>
<evidence type="ECO:0000256" key="1">
    <source>
        <dbReference type="RuleBase" id="RU363019"/>
    </source>
</evidence>
<dbReference type="EMBL" id="LR899012">
    <property type="protein sequence ID" value="CAD7088087.1"/>
    <property type="molecule type" value="Genomic_DNA"/>
</dbReference>
<dbReference type="GO" id="GO:0003755">
    <property type="term" value="F:peptidyl-prolyl cis-trans isomerase activity"/>
    <property type="evidence" value="ECO:0007669"/>
    <property type="project" value="UniProtKB-UniRule"/>
</dbReference>
<keyword evidence="1" id="KW-0413">Isomerase</keyword>
<evidence type="ECO:0000313" key="6">
    <source>
        <dbReference type="Proteomes" id="UP000594454"/>
    </source>
</evidence>
<dbReference type="InterPro" id="IPR044666">
    <property type="entry name" value="Cyclophilin_A-like"/>
</dbReference>
<feature type="domain" description="PPIase cyclophilin-type" evidence="4">
    <location>
        <begin position="1"/>
        <end position="104"/>
    </location>
</feature>
<evidence type="ECO:0000259" key="4">
    <source>
        <dbReference type="PROSITE" id="PS50072"/>
    </source>
</evidence>
<dbReference type="GO" id="GO:0061630">
    <property type="term" value="F:ubiquitin protein ligase activity"/>
    <property type="evidence" value="ECO:0007669"/>
    <property type="project" value="TreeGrafter"/>
</dbReference>
<dbReference type="PRINTS" id="PR00153">
    <property type="entry name" value="CSAPPISMRASE"/>
</dbReference>
<dbReference type="Pfam" id="PF00160">
    <property type="entry name" value="Pro_isomerase"/>
    <property type="match status" value="1"/>
</dbReference>
<feature type="compositionally biased region" description="Gly residues" evidence="3">
    <location>
        <begin position="1"/>
        <end position="16"/>
    </location>
</feature>
<keyword evidence="1" id="KW-0697">Rotamase</keyword>
<dbReference type="SUPFAM" id="SSF50891">
    <property type="entry name" value="Cyclophilin-like"/>
    <property type="match status" value="1"/>
</dbReference>
<dbReference type="OrthoDB" id="30774at2759"/>
<dbReference type="GO" id="GO:0071013">
    <property type="term" value="C:catalytic step 2 spliceosome"/>
    <property type="evidence" value="ECO:0007669"/>
    <property type="project" value="TreeGrafter"/>
</dbReference>
<protein>
    <recommendedName>
        <fullName evidence="1">Peptidyl-prolyl cis-trans isomerase</fullName>
        <shortName evidence="1">PPIase</shortName>
        <ecNumber evidence="1">5.2.1.8</ecNumber>
    </recommendedName>
</protein>
<feature type="region of interest" description="Disordered" evidence="3">
    <location>
        <begin position="1"/>
        <end position="21"/>
    </location>
</feature>
<keyword evidence="6" id="KW-1185">Reference proteome</keyword>
<dbReference type="Gene3D" id="2.40.100.10">
    <property type="entry name" value="Cyclophilin-like"/>
    <property type="match status" value="1"/>
</dbReference>
<comment type="similarity">
    <text evidence="1">Belongs to the cyclophilin-type PPIase family.</text>
</comment>
<dbReference type="AlphaFoldDB" id="A0A7R8UVW3"/>
<proteinExistence type="inferred from homology"/>
<comment type="function">
    <text evidence="1">PPIases accelerate the folding of proteins. It catalyzes the cis-trans isomerization of proline imidic peptide bonds in oligopeptides.</text>
</comment>
<dbReference type="PROSITE" id="PS50072">
    <property type="entry name" value="CSA_PPIASE_2"/>
    <property type="match status" value="1"/>
</dbReference>
<reference evidence="5 6" key="1">
    <citation type="submission" date="2020-11" db="EMBL/GenBank/DDBJ databases">
        <authorList>
            <person name="Wallbank WR R."/>
            <person name="Pardo Diaz C."/>
            <person name="Kozak K."/>
            <person name="Martin S."/>
            <person name="Jiggins C."/>
            <person name="Moest M."/>
            <person name="Warren A I."/>
            <person name="Generalovic N T."/>
            <person name="Byers J.R.P. K."/>
            <person name="Montejo-Kovacevich G."/>
            <person name="Yen C E."/>
        </authorList>
    </citation>
    <scope>NUCLEOTIDE SEQUENCE [LARGE SCALE GENOMIC DNA]</scope>
</reference>
<organism evidence="5 6">
    <name type="scientific">Hermetia illucens</name>
    <name type="common">Black soldier fly</name>
    <dbReference type="NCBI Taxonomy" id="343691"/>
    <lineage>
        <taxon>Eukaryota</taxon>
        <taxon>Metazoa</taxon>
        <taxon>Ecdysozoa</taxon>
        <taxon>Arthropoda</taxon>
        <taxon>Hexapoda</taxon>
        <taxon>Insecta</taxon>
        <taxon>Pterygota</taxon>
        <taxon>Neoptera</taxon>
        <taxon>Endopterygota</taxon>
        <taxon>Diptera</taxon>
        <taxon>Brachycera</taxon>
        <taxon>Stratiomyomorpha</taxon>
        <taxon>Stratiomyidae</taxon>
        <taxon>Hermetiinae</taxon>
        <taxon>Hermetia</taxon>
    </lineage>
</organism>
<name>A0A7R8UVW3_HERIL</name>
<feature type="region of interest" description="Disordered" evidence="3">
    <location>
        <begin position="165"/>
        <end position="195"/>
    </location>
</feature>
<dbReference type="PANTHER" id="PTHR45625:SF1">
    <property type="entry name" value="RING-TYPE E3 UBIQUITIN-PROTEIN LIGASE PPIL2"/>
    <property type="match status" value="1"/>
</dbReference>
<dbReference type="PANTHER" id="PTHR45625">
    <property type="entry name" value="PEPTIDYL-PROLYL CIS-TRANS ISOMERASE-RELATED"/>
    <property type="match status" value="1"/>
</dbReference>
<dbReference type="Proteomes" id="UP000594454">
    <property type="component" value="Chromosome 4"/>
</dbReference>
<evidence type="ECO:0000256" key="3">
    <source>
        <dbReference type="SAM" id="MobiDB-lite"/>
    </source>
</evidence>
<accession>A0A7R8UVW3</accession>
<keyword evidence="2" id="KW-0175">Coiled coil</keyword>
<dbReference type="InterPro" id="IPR029000">
    <property type="entry name" value="Cyclophilin-like_dom_sf"/>
</dbReference>
<dbReference type="InParanoid" id="A0A7R8UVW3"/>
<feature type="coiled-coil region" evidence="2">
    <location>
        <begin position="109"/>
        <end position="137"/>
    </location>
</feature>
<evidence type="ECO:0000313" key="5">
    <source>
        <dbReference type="EMBL" id="CAD7088087.1"/>
    </source>
</evidence>
<dbReference type="InterPro" id="IPR002130">
    <property type="entry name" value="Cyclophilin-type_PPIase_dom"/>
</dbReference>
<gene>
    <name evidence="5" type="ORF">HERILL_LOCUS10745</name>
</gene>
<evidence type="ECO:0000256" key="2">
    <source>
        <dbReference type="SAM" id="Coils"/>
    </source>
</evidence>
<comment type="catalytic activity">
    <reaction evidence="1">
        <text>[protein]-peptidylproline (omega=180) = [protein]-peptidylproline (omega=0)</text>
        <dbReference type="Rhea" id="RHEA:16237"/>
        <dbReference type="Rhea" id="RHEA-COMP:10747"/>
        <dbReference type="Rhea" id="RHEA-COMP:10748"/>
        <dbReference type="ChEBI" id="CHEBI:83833"/>
        <dbReference type="ChEBI" id="CHEBI:83834"/>
        <dbReference type="EC" id="5.2.1.8"/>
    </reaction>
</comment>